<proteinExistence type="predicted"/>
<name>A0ABS4AW80_9PROT</name>
<keyword evidence="5 8" id="KW-1133">Transmembrane helix</keyword>
<evidence type="ECO:0000256" key="7">
    <source>
        <dbReference type="SAM" id="MobiDB-lite"/>
    </source>
</evidence>
<dbReference type="PANTHER" id="PTHR13416:SF2">
    <property type="entry name" value="TRANSMEMBRANE PROTEIN 43"/>
    <property type="match status" value="1"/>
</dbReference>
<keyword evidence="10" id="KW-1185">Reference proteome</keyword>
<keyword evidence="4" id="KW-0256">Endoplasmic reticulum</keyword>
<sequence length="432" mass="45890">MSGDWKTPPGGEGQKSAAWDSDATVASWPGSDAKQGFGGIDPRSAGAEGAFTEATTTSWFERMKGAFVGVLIGLLFVPGSAWMLFWNEGRAVQTSRSLSEGASSVQAADAGRVDPALDGRLVHVAGPITVSGSLRDPDFAVQAQGALRIVRSVEMYQWREERRSETRTNLGGSQETVTTYNYTRGWSAQPIDSSRFRQPEGRFNPQMRYPSRDTVAAEARLGARRLTEEQIRGLGEARPLPLDATAFMAPAGAIVSDGGLYVGRDPQAPQIGDLRIRFSVVPADSASVVAAQRGEGFAPFQTRAGDRVMLMRMGNVPAAAMFQAAEEGNRIFTWVLRAVGMLLMFIGFAMILRPLSVLGSVVPVVDSIIGAGAGLVAGILTLVIAPVVIAVAWIFYRPVIGVLVLVAGMAGAAGLTWLARQRRGATPPAAAR</sequence>
<dbReference type="EMBL" id="JAGIYZ010000017">
    <property type="protein sequence ID" value="MBP0465632.1"/>
    <property type="molecule type" value="Genomic_DNA"/>
</dbReference>
<accession>A0ABS4AW80</accession>
<keyword evidence="3 8" id="KW-0812">Transmembrane</keyword>
<comment type="subcellular location">
    <subcellularLocation>
        <location evidence="1">Endomembrane system</location>
        <topology evidence="1">Multi-pass membrane protein</topology>
    </subcellularLocation>
    <subcellularLocation>
        <location evidence="2">Endoplasmic reticulum membrane</location>
    </subcellularLocation>
</comment>
<dbReference type="PANTHER" id="PTHR13416">
    <property type="match status" value="1"/>
</dbReference>
<feature type="transmembrane region" description="Helical" evidence="8">
    <location>
        <begin position="66"/>
        <end position="86"/>
    </location>
</feature>
<evidence type="ECO:0000256" key="2">
    <source>
        <dbReference type="ARBA" id="ARBA00004586"/>
    </source>
</evidence>
<reference evidence="9 10" key="1">
    <citation type="submission" date="2021-03" db="EMBL/GenBank/DDBJ databases">
        <authorList>
            <person name="So Y."/>
        </authorList>
    </citation>
    <scope>NUCLEOTIDE SEQUENCE [LARGE SCALE GENOMIC DNA]</scope>
    <source>
        <strain evidence="9 10">PWR1</strain>
    </source>
</reference>
<feature type="region of interest" description="Disordered" evidence="7">
    <location>
        <begin position="1"/>
        <end position="48"/>
    </location>
</feature>
<feature type="transmembrane region" description="Helical" evidence="8">
    <location>
        <begin position="400"/>
        <end position="419"/>
    </location>
</feature>
<dbReference type="Proteomes" id="UP000680815">
    <property type="component" value="Unassembled WGS sequence"/>
</dbReference>
<feature type="transmembrane region" description="Helical" evidence="8">
    <location>
        <begin position="331"/>
        <end position="352"/>
    </location>
</feature>
<keyword evidence="6 8" id="KW-0472">Membrane</keyword>
<dbReference type="RefSeq" id="WP_209353018.1">
    <property type="nucleotide sequence ID" value="NZ_JAGIYZ010000017.1"/>
</dbReference>
<evidence type="ECO:0000313" key="9">
    <source>
        <dbReference type="EMBL" id="MBP0465632.1"/>
    </source>
</evidence>
<evidence type="ECO:0000256" key="1">
    <source>
        <dbReference type="ARBA" id="ARBA00004127"/>
    </source>
</evidence>
<protein>
    <submittedName>
        <fullName evidence="9">TMEM43 family protein</fullName>
    </submittedName>
</protein>
<comment type="caution">
    <text evidence="9">The sequence shown here is derived from an EMBL/GenBank/DDBJ whole genome shotgun (WGS) entry which is preliminary data.</text>
</comment>
<feature type="transmembrane region" description="Helical" evidence="8">
    <location>
        <begin position="364"/>
        <end position="394"/>
    </location>
</feature>
<evidence type="ECO:0000256" key="3">
    <source>
        <dbReference type="ARBA" id="ARBA00022692"/>
    </source>
</evidence>
<gene>
    <name evidence="9" type="ORF">J5Y09_17025</name>
</gene>
<evidence type="ECO:0000313" key="10">
    <source>
        <dbReference type="Proteomes" id="UP000680815"/>
    </source>
</evidence>
<organism evidence="9 10">
    <name type="scientific">Roseomonas nitratireducens</name>
    <dbReference type="NCBI Taxonomy" id="2820810"/>
    <lineage>
        <taxon>Bacteria</taxon>
        <taxon>Pseudomonadati</taxon>
        <taxon>Pseudomonadota</taxon>
        <taxon>Alphaproteobacteria</taxon>
        <taxon>Acetobacterales</taxon>
        <taxon>Roseomonadaceae</taxon>
        <taxon>Roseomonas</taxon>
    </lineage>
</organism>
<dbReference type="Pfam" id="PF07787">
    <property type="entry name" value="TMEM43"/>
    <property type="match status" value="1"/>
</dbReference>
<dbReference type="InterPro" id="IPR012430">
    <property type="entry name" value="TMEM43_fam"/>
</dbReference>
<evidence type="ECO:0000256" key="5">
    <source>
        <dbReference type="ARBA" id="ARBA00022989"/>
    </source>
</evidence>
<evidence type="ECO:0000256" key="8">
    <source>
        <dbReference type="SAM" id="Phobius"/>
    </source>
</evidence>
<evidence type="ECO:0000256" key="6">
    <source>
        <dbReference type="ARBA" id="ARBA00023136"/>
    </source>
</evidence>
<evidence type="ECO:0000256" key="4">
    <source>
        <dbReference type="ARBA" id="ARBA00022824"/>
    </source>
</evidence>